<evidence type="ECO:0000256" key="5">
    <source>
        <dbReference type="ARBA" id="ARBA00022692"/>
    </source>
</evidence>
<proteinExistence type="inferred from homology"/>
<keyword evidence="8 11" id="KW-1133">Transmembrane helix</keyword>
<feature type="transmembrane region" description="Helical" evidence="11">
    <location>
        <begin position="537"/>
        <end position="554"/>
    </location>
</feature>
<dbReference type="SMART" id="SM00228">
    <property type="entry name" value="PDZ"/>
    <property type="match status" value="3"/>
</dbReference>
<dbReference type="Pfam" id="PF02163">
    <property type="entry name" value="Peptidase_M50"/>
    <property type="match status" value="1"/>
</dbReference>
<dbReference type="RefSeq" id="WP_141196383.1">
    <property type="nucleotide sequence ID" value="NZ_CP041186.1"/>
</dbReference>
<keyword evidence="6" id="KW-0378">Hydrolase</keyword>
<evidence type="ECO:0000259" key="12">
    <source>
        <dbReference type="PROSITE" id="PS50106"/>
    </source>
</evidence>
<dbReference type="SUPFAM" id="SSF50156">
    <property type="entry name" value="PDZ domain-like"/>
    <property type="match status" value="3"/>
</dbReference>
<dbReference type="OrthoDB" id="9782003at2"/>
<dbReference type="InterPro" id="IPR008915">
    <property type="entry name" value="Peptidase_M50"/>
</dbReference>
<gene>
    <name evidence="13" type="primary">rseP</name>
    <name evidence="13" type="ORF">FIV42_03755</name>
</gene>
<feature type="transmembrane region" description="Helical" evidence="11">
    <location>
        <begin position="96"/>
        <end position="116"/>
    </location>
</feature>
<keyword evidence="9 13" id="KW-0482">Metalloprotease</keyword>
<dbReference type="PANTHER" id="PTHR42837:SF2">
    <property type="entry name" value="MEMBRANE METALLOPROTEASE ARASP2, CHLOROPLASTIC-RELATED"/>
    <property type="match status" value="1"/>
</dbReference>
<dbReference type="NCBIfam" id="TIGR00054">
    <property type="entry name" value="RIP metalloprotease RseP"/>
    <property type="match status" value="2"/>
</dbReference>
<dbReference type="InterPro" id="IPR041489">
    <property type="entry name" value="PDZ_6"/>
</dbReference>
<dbReference type="PROSITE" id="PS50106">
    <property type="entry name" value="PDZ"/>
    <property type="match status" value="2"/>
</dbReference>
<dbReference type="CDD" id="cd06163">
    <property type="entry name" value="S2P-M50_PDZ_RseP-like"/>
    <property type="match status" value="2"/>
</dbReference>
<feature type="transmembrane region" description="Helical" evidence="11">
    <location>
        <begin position="6"/>
        <end position="25"/>
    </location>
</feature>
<dbReference type="Gene3D" id="2.30.42.10">
    <property type="match status" value="3"/>
</dbReference>
<dbReference type="Pfam" id="PF17820">
    <property type="entry name" value="PDZ_6"/>
    <property type="match status" value="3"/>
</dbReference>
<evidence type="ECO:0000256" key="10">
    <source>
        <dbReference type="ARBA" id="ARBA00023136"/>
    </source>
</evidence>
<feature type="domain" description="PDZ" evidence="12">
    <location>
        <begin position="293"/>
        <end position="341"/>
    </location>
</feature>
<dbReference type="InterPro" id="IPR036034">
    <property type="entry name" value="PDZ_sf"/>
</dbReference>
<evidence type="ECO:0000256" key="9">
    <source>
        <dbReference type="ARBA" id="ARBA00023049"/>
    </source>
</evidence>
<evidence type="ECO:0000256" key="3">
    <source>
        <dbReference type="ARBA" id="ARBA00007931"/>
    </source>
</evidence>
<reference evidence="13 14" key="1">
    <citation type="submission" date="2019-06" db="EMBL/GenBank/DDBJ databases">
        <title>Persicimonas caeni gen. nov., sp. nov., a predatory bacterium isolated from solar saltern.</title>
        <authorList>
            <person name="Wang S."/>
        </authorList>
    </citation>
    <scope>NUCLEOTIDE SEQUENCE [LARGE SCALE GENOMIC DNA]</scope>
    <source>
        <strain evidence="13 14">YN101</strain>
    </source>
</reference>
<comment type="similarity">
    <text evidence="3">Belongs to the peptidase M50B family.</text>
</comment>
<dbReference type="GO" id="GO:0004222">
    <property type="term" value="F:metalloendopeptidase activity"/>
    <property type="evidence" value="ECO:0007669"/>
    <property type="project" value="InterPro"/>
</dbReference>
<evidence type="ECO:0000256" key="7">
    <source>
        <dbReference type="ARBA" id="ARBA00022833"/>
    </source>
</evidence>
<dbReference type="EMBL" id="CP041186">
    <property type="protein sequence ID" value="QDG49886.1"/>
    <property type="molecule type" value="Genomic_DNA"/>
</dbReference>
<evidence type="ECO:0000256" key="4">
    <source>
        <dbReference type="ARBA" id="ARBA00022670"/>
    </source>
</evidence>
<dbReference type="InterPro" id="IPR001478">
    <property type="entry name" value="PDZ"/>
</dbReference>
<dbReference type="Proteomes" id="UP000315995">
    <property type="component" value="Chromosome"/>
</dbReference>
<evidence type="ECO:0000313" key="14">
    <source>
        <dbReference type="Proteomes" id="UP000315995"/>
    </source>
</evidence>
<keyword evidence="5 11" id="KW-0812">Transmembrane</keyword>
<dbReference type="CDD" id="cd23081">
    <property type="entry name" value="cpPDZ_EcRseP-like"/>
    <property type="match status" value="1"/>
</dbReference>
<keyword evidence="10 11" id="KW-0472">Membrane</keyword>
<dbReference type="AlphaFoldDB" id="A0A4Y6PNJ8"/>
<accession>A0A4Y6PNJ8</accession>
<keyword evidence="7" id="KW-0862">Zinc</keyword>
<evidence type="ECO:0000313" key="13">
    <source>
        <dbReference type="EMBL" id="QDG49886.1"/>
    </source>
</evidence>
<protein>
    <submittedName>
        <fullName evidence="13">RIP metalloprotease RseP</fullName>
    </submittedName>
</protein>
<dbReference type="GO" id="GO:0016020">
    <property type="term" value="C:membrane"/>
    <property type="evidence" value="ECO:0007669"/>
    <property type="project" value="UniProtKB-SubCell"/>
</dbReference>
<accession>A0A5B8Y114</accession>
<evidence type="ECO:0000256" key="6">
    <source>
        <dbReference type="ARBA" id="ARBA00022801"/>
    </source>
</evidence>
<dbReference type="GO" id="GO:0006508">
    <property type="term" value="P:proteolysis"/>
    <property type="evidence" value="ECO:0007669"/>
    <property type="project" value="UniProtKB-KW"/>
</dbReference>
<evidence type="ECO:0000256" key="2">
    <source>
        <dbReference type="ARBA" id="ARBA00004141"/>
    </source>
</evidence>
<comment type="cofactor">
    <cofactor evidence="1">
        <name>Zn(2+)</name>
        <dbReference type="ChEBI" id="CHEBI:29105"/>
    </cofactor>
</comment>
<keyword evidence="14" id="KW-1185">Reference proteome</keyword>
<comment type="subcellular location">
    <subcellularLocation>
        <location evidence="2">Membrane</location>
        <topology evidence="2">Multi-pass membrane protein</topology>
    </subcellularLocation>
</comment>
<evidence type="ECO:0000256" key="11">
    <source>
        <dbReference type="SAM" id="Phobius"/>
    </source>
</evidence>
<dbReference type="InterPro" id="IPR004387">
    <property type="entry name" value="Pept_M50_Zn"/>
</dbReference>
<dbReference type="PANTHER" id="PTHR42837">
    <property type="entry name" value="REGULATOR OF SIGMA-E PROTEASE RSEP"/>
    <property type="match status" value="1"/>
</dbReference>
<name>A0A4Y6PNJ8_PERCE</name>
<sequence length="572" mass="63663">MSFVYFIILIGVLIFVHELGHFIFAKLFDVKVLRFSIGMGPTLVSYTKGETEYVICALPLGGYVRMLGYELGEVEEIADEDRDRALMMKPIWQRSLIALAGPVFNLILPVVIYFVATMAQGTAPPAVIGEVFAETPAAEVGLQPGDKVVAIDGEEVTYWHELSETIGESYGREIDVTFIRDGERHEVRVEPETKRTTDFMGLREQTYGMLGIHLQPHGTTVGISNPDSPAAKAGLKTFDKIEAVDGEHVERFDEVESKVRQSGGEPLDMVVLHRVPVDPGYARFYAQQVDEITASATKTDDGYELGLEPAEMFVAKVEEDSPAAKAGLQTGDKLVALDGREHSNWSLLNRKITNDVNEKIVELQEEGVEDIEVEPEYELSYERDGETVTTTLAPEVTKFKGQGNQERYRVYIGWGHISERVAAPEVAFPFFPRMAYAAEVSVEQTWEFCEMIVMGFVRMAQGRVSLDNLGGPIMIGELAAEAGKAGWQPFLQMMALISINLGIINLLPIPVLDGGHLLLYALEAVKRGPLSYRTRQIAAYIGIAMIVFLMVLAFKNDIERNWEDIAEWINQE</sequence>
<organism evidence="13 14">
    <name type="scientific">Persicimonas caeni</name>
    <dbReference type="NCBI Taxonomy" id="2292766"/>
    <lineage>
        <taxon>Bacteria</taxon>
        <taxon>Deltaproteobacteria</taxon>
        <taxon>Bradymonadales</taxon>
        <taxon>Bradymonadaceae</taxon>
        <taxon>Persicimonas</taxon>
    </lineage>
</organism>
<evidence type="ECO:0000256" key="1">
    <source>
        <dbReference type="ARBA" id="ARBA00001947"/>
    </source>
</evidence>
<keyword evidence="4 13" id="KW-0645">Protease</keyword>
<evidence type="ECO:0000256" key="8">
    <source>
        <dbReference type="ARBA" id="ARBA00022989"/>
    </source>
</evidence>
<feature type="domain" description="PDZ" evidence="12">
    <location>
        <begin position="199"/>
        <end position="250"/>
    </location>
</feature>